<dbReference type="GO" id="GO:0015562">
    <property type="term" value="F:efflux transmembrane transporter activity"/>
    <property type="evidence" value="ECO:0007669"/>
    <property type="project" value="InterPro"/>
</dbReference>
<accession>A0A1H6JG75</accession>
<reference evidence="3 4" key="1">
    <citation type="submission" date="2016-10" db="EMBL/GenBank/DDBJ databases">
        <authorList>
            <person name="de Groot N.N."/>
        </authorList>
    </citation>
    <scope>NUCLEOTIDE SEQUENCE [LARGE SCALE GENOMIC DNA]</scope>
    <source>
        <strain evidence="3 4">CGMCC 1.10825</strain>
    </source>
</reference>
<dbReference type="InterPro" id="IPR010131">
    <property type="entry name" value="MdtP/NodT-like"/>
</dbReference>
<keyword evidence="2" id="KW-0564">Palmitate</keyword>
<name>A0A1H6JG75_9FLAO</name>
<dbReference type="PANTHER" id="PTHR30203:SF33">
    <property type="entry name" value="BLR4455 PROTEIN"/>
    <property type="match status" value="1"/>
</dbReference>
<dbReference type="GO" id="GO:0005886">
    <property type="term" value="C:plasma membrane"/>
    <property type="evidence" value="ECO:0007669"/>
    <property type="project" value="UniProtKB-SubCell"/>
</dbReference>
<dbReference type="STRING" id="1159016.SAMN02927937_00469"/>
<dbReference type="InterPro" id="IPR003423">
    <property type="entry name" value="OMP_efflux"/>
</dbReference>
<dbReference type="SUPFAM" id="SSF56954">
    <property type="entry name" value="Outer membrane efflux proteins (OEP)"/>
    <property type="match status" value="1"/>
</dbReference>
<keyword evidence="2" id="KW-0812">Transmembrane</keyword>
<evidence type="ECO:0000256" key="1">
    <source>
        <dbReference type="ARBA" id="ARBA00007613"/>
    </source>
</evidence>
<feature type="signal peptide" evidence="2">
    <location>
        <begin position="1"/>
        <end position="21"/>
    </location>
</feature>
<keyword evidence="2 3" id="KW-0449">Lipoprotein</keyword>
<feature type="chain" id="PRO_5011332654" evidence="2">
    <location>
        <begin position="22"/>
        <end position="466"/>
    </location>
</feature>
<keyword evidence="2" id="KW-0732">Signal</keyword>
<dbReference type="PROSITE" id="PS51257">
    <property type="entry name" value="PROKAR_LIPOPROTEIN"/>
    <property type="match status" value="1"/>
</dbReference>
<dbReference type="Proteomes" id="UP000199634">
    <property type="component" value="Unassembled WGS sequence"/>
</dbReference>
<dbReference type="RefSeq" id="WP_091095905.1">
    <property type="nucleotide sequence ID" value="NZ_FNXE01000004.1"/>
</dbReference>
<dbReference type="Pfam" id="PF02321">
    <property type="entry name" value="OEP"/>
    <property type="match status" value="2"/>
</dbReference>
<evidence type="ECO:0000256" key="2">
    <source>
        <dbReference type="RuleBase" id="RU362097"/>
    </source>
</evidence>
<gene>
    <name evidence="3" type="ORF">SAMN02927937_00469</name>
</gene>
<dbReference type="PANTHER" id="PTHR30203">
    <property type="entry name" value="OUTER MEMBRANE CATION EFFLUX PROTEIN"/>
    <property type="match status" value="1"/>
</dbReference>
<dbReference type="Gene3D" id="2.20.200.10">
    <property type="entry name" value="Outer membrane efflux proteins (OEP)"/>
    <property type="match status" value="1"/>
</dbReference>
<protein>
    <submittedName>
        <fullName evidence="3">Efflux transporter, outer membrane factor (OMF) lipoprotein, NodT family</fullName>
    </submittedName>
</protein>
<dbReference type="OrthoDB" id="9770517at2"/>
<dbReference type="Gene3D" id="1.20.1600.10">
    <property type="entry name" value="Outer membrane efflux proteins (OEP)"/>
    <property type="match status" value="1"/>
</dbReference>
<dbReference type="EMBL" id="FNXE01000004">
    <property type="protein sequence ID" value="SEH61285.1"/>
    <property type="molecule type" value="Genomic_DNA"/>
</dbReference>
<comment type="similarity">
    <text evidence="1 2">Belongs to the outer membrane factor (OMF) (TC 1.B.17) family.</text>
</comment>
<keyword evidence="2" id="KW-1134">Transmembrane beta strand</keyword>
<dbReference type="AlphaFoldDB" id="A0A1H6JG75"/>
<evidence type="ECO:0000313" key="4">
    <source>
        <dbReference type="Proteomes" id="UP000199634"/>
    </source>
</evidence>
<evidence type="ECO:0000313" key="3">
    <source>
        <dbReference type="EMBL" id="SEH61285.1"/>
    </source>
</evidence>
<keyword evidence="2" id="KW-0472">Membrane</keyword>
<comment type="subcellular location">
    <subcellularLocation>
        <location evidence="2">Cell membrane</location>
        <topology evidence="2">Lipid-anchor</topology>
    </subcellularLocation>
</comment>
<sequence length="466" mass="51576">MKSIYKITFVAIAAVSLQSCIATKDYQKPQVWDNASFNTTDVLKDSAVQSVMPWRQVFTDSFLQQHIQTALDNNLDIRSAIENINQAQSYLAQGRAGYLPTFNVGVNYTHSVNSINTQFGRILGQRQRLDQFDITGSLGWEADIWGKITSKKAAAEATYLQTVAAHQAVKTQLVAMVASGYYNLLALDAQKQVALKTIENRSKSLETNKALKDAGRVTEVAVKQTEAQMLNAQALLLDIENNIKVQENSLSILQGMFPHTIERSSFDTMQLNINTEEGISIETLNNRPDVLAAELGFRNAFELTNVAKASFYPTLKLTASGGLQSVDFEKLFDPTSFFASIVAGIAQPILNGRQIKTQYEISLSNQEKAFVNYKQTVLNASKEISDALYAIDTNEKKLVLKQKEAEAYTTAVNYSQELLNNGLASYLEVLTATESELNAQLNIITTQYNLWNANIQLYKATGGGVE</sequence>
<organism evidence="3 4">
    <name type="scientific">Paenimyroides marinum</name>
    <dbReference type="NCBI Taxonomy" id="1159016"/>
    <lineage>
        <taxon>Bacteria</taxon>
        <taxon>Pseudomonadati</taxon>
        <taxon>Bacteroidota</taxon>
        <taxon>Flavobacteriia</taxon>
        <taxon>Flavobacteriales</taxon>
        <taxon>Flavobacteriaceae</taxon>
        <taxon>Paenimyroides</taxon>
    </lineage>
</organism>
<dbReference type="NCBIfam" id="TIGR01845">
    <property type="entry name" value="outer_NodT"/>
    <property type="match status" value="1"/>
</dbReference>
<proteinExistence type="inferred from homology"/>
<keyword evidence="4" id="KW-1185">Reference proteome</keyword>